<organism evidence="3 4">
    <name type="scientific">Geodia barretti</name>
    <name type="common">Barrett's horny sponge</name>
    <dbReference type="NCBI Taxonomy" id="519541"/>
    <lineage>
        <taxon>Eukaryota</taxon>
        <taxon>Metazoa</taxon>
        <taxon>Porifera</taxon>
        <taxon>Demospongiae</taxon>
        <taxon>Heteroscleromorpha</taxon>
        <taxon>Tetractinellida</taxon>
        <taxon>Astrophorina</taxon>
        <taxon>Geodiidae</taxon>
        <taxon>Geodia</taxon>
    </lineage>
</organism>
<dbReference type="GO" id="GO:0032012">
    <property type="term" value="P:regulation of ARF protein signal transduction"/>
    <property type="evidence" value="ECO:0007669"/>
    <property type="project" value="InterPro"/>
</dbReference>
<evidence type="ECO:0000313" key="4">
    <source>
        <dbReference type="Proteomes" id="UP001174909"/>
    </source>
</evidence>
<dbReference type="PANTHER" id="PTHR10663:SF388">
    <property type="entry name" value="GOLGI-SPECIFIC BREFELDIN A-RESISTANCE GUANINE NUCLEOTIDE EXCHANGE FACTOR 1"/>
    <property type="match status" value="1"/>
</dbReference>
<reference evidence="3" key="1">
    <citation type="submission" date="2023-03" db="EMBL/GenBank/DDBJ databases">
        <authorList>
            <person name="Steffen K."/>
            <person name="Cardenas P."/>
        </authorList>
    </citation>
    <scope>NUCLEOTIDE SEQUENCE</scope>
</reference>
<dbReference type="PROSITE" id="PS50190">
    <property type="entry name" value="SEC7"/>
    <property type="match status" value="1"/>
</dbReference>
<proteinExistence type="predicted"/>
<gene>
    <name evidence="3" type="ORF">GBAR_LOCUS22863</name>
</gene>
<feature type="region of interest" description="Disordered" evidence="1">
    <location>
        <begin position="217"/>
        <end position="277"/>
    </location>
</feature>
<dbReference type="AlphaFoldDB" id="A0AA35T521"/>
<sequence>MRGEVSVVQGEVSQLLSAMRKTGRWSGHARTEGEQDPLVRGLHKLQTVLNGTPDLRTLDVMVFLHPFCEIIQSDDTTGPVTGMAISSLDRFLAYGLISPGHPSAAGGVAALSESVTHARFVGTNPASDEVVLMKILQVLHTLMLTPVGRLLSNESVCEIMQSCFRICFETRLSELLRNYAESTLVDMVQLLFIQLPSFNEDEYTVDDTASIIDQTITAGGEEERGSVEPCVEDDVEEEGGGGEGEEEGEGRETTDSNGGDEHDELKQQEEGLEEGEAGLKRTAHEAEFVSSDVITATSRHRQGTLAPYGLPCVRELLRFLVSIINVKERNNSESLLHIGLNLVTVVLESGRENLCRFPSLAQLVQDNLSRSLFTLLRHSNFSVFSATLRAVCLLLQHCRVHLRFQVEWGLATLMELFTAENTARLSHEKKDAVLETILRLCHYPYLMAELYVNYDCNLYCSNVFENLTKLLSKSSLPTQGLSSNHLLSLDALLAIVKSFQSCQQQALPDNALAVNSQLSETEGENAPSGALATSQEGSTQINSAGIIFSSRPERETELVEETSITSVRSDSALADHVTETAVEIAGQSCPASGMDTVKAASGYMMAIRGTREGDFPPETTVVELPTPKELIEIRQRKKVILAATEQFNLKPKQGITFLQERRVISGSDSPQYPAEVASFLVDNPWLDKAKIGEYIGDRKNPPILDAFVKHFSLHGTHLVDALRHFLESFRLPGESPVIARILETFSEHWLSCNKEELGKVFANRDAVYVLCYAILMLNTDQYSTQVKKRMSLEEFIHNQRKINNGEDFPRQFLTDIFNRIREDEIIMPDEHKGQVKENYQWKVLLHRSNGPEATYLPVIVTSYNQDLYLLCWSQSVAALSYVFENAEEKAIVLKAINGFSMCASVAAHYELNQVFDKLIISLCKFTTLLNPPETPNAVVVTLGTSSKTRQCLLTMFSLAHQHGNILREGWKNILDALVALFKAKLLPDELVQVRDFVHPTGSVSLFREEAPSTRPDSSLLSSLSFWYSMTALVEPATLNSVRDQGTQNCQQVC</sequence>
<feature type="compositionally biased region" description="Acidic residues" evidence="1">
    <location>
        <begin position="230"/>
        <end position="249"/>
    </location>
</feature>
<keyword evidence="4" id="KW-1185">Reference proteome</keyword>
<dbReference type="InterPro" id="IPR032691">
    <property type="entry name" value="Mon2/Sec7/BIG1-like_HUS"/>
</dbReference>
<feature type="domain" description="SEC7" evidence="2">
    <location>
        <begin position="629"/>
        <end position="823"/>
    </location>
</feature>
<dbReference type="Gene3D" id="1.10.1000.11">
    <property type="entry name" value="Arf Nucleotide-binding Site Opener,domain 2"/>
    <property type="match status" value="1"/>
</dbReference>
<dbReference type="SUPFAM" id="SSF48425">
    <property type="entry name" value="Sec7 domain"/>
    <property type="match status" value="1"/>
</dbReference>
<dbReference type="InterPro" id="IPR023394">
    <property type="entry name" value="Sec7_C_sf"/>
</dbReference>
<dbReference type="SMART" id="SM00222">
    <property type="entry name" value="Sec7"/>
    <property type="match status" value="1"/>
</dbReference>
<dbReference type="InterPro" id="IPR000904">
    <property type="entry name" value="Sec7_dom"/>
</dbReference>
<dbReference type="GO" id="GO:0005085">
    <property type="term" value="F:guanyl-nucleotide exchange factor activity"/>
    <property type="evidence" value="ECO:0007669"/>
    <property type="project" value="InterPro"/>
</dbReference>
<dbReference type="SUPFAM" id="SSF48371">
    <property type="entry name" value="ARM repeat"/>
    <property type="match status" value="1"/>
</dbReference>
<evidence type="ECO:0000259" key="2">
    <source>
        <dbReference type="PROSITE" id="PS50190"/>
    </source>
</evidence>
<dbReference type="InterPro" id="IPR016024">
    <property type="entry name" value="ARM-type_fold"/>
</dbReference>
<dbReference type="Pfam" id="PF01369">
    <property type="entry name" value="Sec7"/>
    <property type="match status" value="1"/>
</dbReference>
<protein>
    <submittedName>
        <fullName evidence="3">Golgi-specific brefeldin A-resistance guanine nucleotide exchange factor 1</fullName>
    </submittedName>
</protein>
<dbReference type="FunFam" id="1.10.1000.11:FF:000002">
    <property type="entry name" value="Cytohesin 1"/>
    <property type="match status" value="1"/>
</dbReference>
<dbReference type="PANTHER" id="PTHR10663">
    <property type="entry name" value="GUANYL-NUCLEOTIDE EXCHANGE FACTOR"/>
    <property type="match status" value="1"/>
</dbReference>
<feature type="compositionally biased region" description="Basic and acidic residues" evidence="1">
    <location>
        <begin position="250"/>
        <end position="269"/>
    </location>
</feature>
<comment type="caution">
    <text evidence="3">The sequence shown here is derived from an EMBL/GenBank/DDBJ whole genome shotgun (WGS) entry which is preliminary data.</text>
</comment>
<dbReference type="GO" id="GO:0005737">
    <property type="term" value="C:cytoplasm"/>
    <property type="evidence" value="ECO:0007669"/>
    <property type="project" value="UniProtKB-ARBA"/>
</dbReference>
<accession>A0AA35T521</accession>
<evidence type="ECO:0000313" key="3">
    <source>
        <dbReference type="EMBL" id="CAI8041133.1"/>
    </source>
</evidence>
<dbReference type="Proteomes" id="UP001174909">
    <property type="component" value="Unassembled WGS sequence"/>
</dbReference>
<dbReference type="EMBL" id="CASHTH010003164">
    <property type="protein sequence ID" value="CAI8041133.1"/>
    <property type="molecule type" value="Genomic_DNA"/>
</dbReference>
<feature type="region of interest" description="Disordered" evidence="1">
    <location>
        <begin position="518"/>
        <end position="537"/>
    </location>
</feature>
<evidence type="ECO:0000256" key="1">
    <source>
        <dbReference type="SAM" id="MobiDB-lite"/>
    </source>
</evidence>
<dbReference type="CDD" id="cd00171">
    <property type="entry name" value="Sec7"/>
    <property type="match status" value="1"/>
</dbReference>
<dbReference type="Pfam" id="PF12783">
    <property type="entry name" value="Sec7-like_HUS"/>
    <property type="match status" value="1"/>
</dbReference>
<dbReference type="Gene3D" id="1.10.220.20">
    <property type="match status" value="1"/>
</dbReference>
<name>A0AA35T521_GEOBA</name>
<dbReference type="GO" id="GO:0012505">
    <property type="term" value="C:endomembrane system"/>
    <property type="evidence" value="ECO:0007669"/>
    <property type="project" value="UniProtKB-ARBA"/>
</dbReference>
<dbReference type="GO" id="GO:0016192">
    <property type="term" value="P:vesicle-mediated transport"/>
    <property type="evidence" value="ECO:0007669"/>
    <property type="project" value="UniProtKB-ARBA"/>
</dbReference>
<dbReference type="InterPro" id="IPR035999">
    <property type="entry name" value="Sec7_dom_sf"/>
</dbReference>